<dbReference type="EMBL" id="DS986578">
    <property type="protein sequence ID" value="EDV18426.1"/>
    <property type="molecule type" value="Genomic_DNA"/>
</dbReference>
<dbReference type="InterPro" id="IPR011659">
    <property type="entry name" value="WD40"/>
</dbReference>
<reference evidence="1 2" key="1">
    <citation type="journal article" date="2008" name="Nature">
        <title>The Trichoplax genome and the nature of placozoans.</title>
        <authorList>
            <person name="Srivastava M."/>
            <person name="Begovic E."/>
            <person name="Chapman J."/>
            <person name="Putnam N.H."/>
            <person name="Hellsten U."/>
            <person name="Kawashima T."/>
            <person name="Kuo A."/>
            <person name="Mitros T."/>
            <person name="Salamov A."/>
            <person name="Carpenter M.L."/>
            <person name="Signorovitch A.Y."/>
            <person name="Moreno M.A."/>
            <person name="Kamm K."/>
            <person name="Grimwood J."/>
            <person name="Schmutz J."/>
            <person name="Shapiro H."/>
            <person name="Grigoriev I.V."/>
            <person name="Buss L.W."/>
            <person name="Schierwater B."/>
            <person name="Dellaporta S.L."/>
            <person name="Rokhsar D.S."/>
        </authorList>
    </citation>
    <scope>NUCLEOTIDE SEQUENCE [LARGE SCALE GENOMIC DNA]</scope>
    <source>
        <strain evidence="1 2">Grell-BS-1999</strain>
    </source>
</reference>
<evidence type="ECO:0000313" key="1">
    <source>
        <dbReference type="EMBL" id="EDV18426.1"/>
    </source>
</evidence>
<organism evidence="1 2">
    <name type="scientific">Trichoplax adhaerens</name>
    <name type="common">Trichoplax reptans</name>
    <dbReference type="NCBI Taxonomy" id="10228"/>
    <lineage>
        <taxon>Eukaryota</taxon>
        <taxon>Metazoa</taxon>
        <taxon>Placozoa</taxon>
        <taxon>Uniplacotomia</taxon>
        <taxon>Trichoplacea</taxon>
        <taxon>Trichoplacidae</taxon>
        <taxon>Trichoplax</taxon>
    </lineage>
</organism>
<dbReference type="Gene3D" id="2.120.10.30">
    <property type="entry name" value="TolB, C-terminal domain"/>
    <property type="match status" value="1"/>
</dbReference>
<dbReference type="AlphaFoldDB" id="B3SFR9"/>
<protein>
    <submittedName>
        <fullName evidence="1">Uncharacterized protein</fullName>
    </submittedName>
</protein>
<dbReference type="HOGENOM" id="CLU_1192473_0_0_1"/>
<gene>
    <name evidence="1" type="ORF">TRIADDRAFT_63054</name>
</gene>
<dbReference type="KEGG" id="tad:TRIADDRAFT_63054"/>
<name>B3SFR9_TRIAD</name>
<dbReference type="InParanoid" id="B3SFR9"/>
<accession>B3SFR9</accession>
<dbReference type="SUPFAM" id="SSF82171">
    <property type="entry name" value="DPP6 N-terminal domain-like"/>
    <property type="match status" value="1"/>
</dbReference>
<sequence length="233" mass="26335">MRLSASSNGTYYFDTYTPKLDTPIRYSRLINGKYEQPKSLGSQFGIGRYNAHPYIAPDESFIIFDSVREDGQGRSDIYISYRAADGSWGPAINMGDKINTVHSEKNPSLSPDGQFLFFDKRTKRGNEEGSDVTLQPTLADYADGEKWVWKYKGVTKSGEVRADGKDTKKIISKNGELFMVTASHTFPLSDIVKPVDSKTSRYNWPLRVGKKWTFEDHWESEDGTKGTTIQEAE</sequence>
<dbReference type="InterPro" id="IPR011042">
    <property type="entry name" value="6-blade_b-propeller_TolB-like"/>
</dbReference>
<evidence type="ECO:0000313" key="2">
    <source>
        <dbReference type="Proteomes" id="UP000009022"/>
    </source>
</evidence>
<proteinExistence type="predicted"/>
<dbReference type="Proteomes" id="UP000009022">
    <property type="component" value="Unassembled WGS sequence"/>
</dbReference>
<keyword evidence="2" id="KW-1185">Reference proteome</keyword>
<dbReference type="Pfam" id="PF07676">
    <property type="entry name" value="PD40"/>
    <property type="match status" value="1"/>
</dbReference>
<feature type="non-terminal residue" evidence="1">
    <location>
        <position position="233"/>
    </location>
</feature>